<evidence type="ECO:0000259" key="1">
    <source>
        <dbReference type="Pfam" id="PF02036"/>
    </source>
</evidence>
<keyword evidence="3" id="KW-1185">Reference proteome</keyword>
<protein>
    <recommendedName>
        <fullName evidence="1">SCP2 domain-containing protein</fullName>
    </recommendedName>
</protein>
<comment type="caution">
    <text evidence="2">The sequence shown here is derived from an EMBL/GenBank/DDBJ whole genome shotgun (WGS) entry which is preliminary data.</text>
</comment>
<dbReference type="Gene3D" id="3.30.1050.10">
    <property type="entry name" value="SCP2 sterol-binding domain"/>
    <property type="match status" value="1"/>
</dbReference>
<organism evidence="2 3">
    <name type="scientific">Butyribacter intestini</name>
    <dbReference type="NCBI Taxonomy" id="1703332"/>
    <lineage>
        <taxon>Bacteria</taxon>
        <taxon>Bacillati</taxon>
        <taxon>Bacillota</taxon>
        <taxon>Clostridia</taxon>
        <taxon>Lachnospirales</taxon>
        <taxon>Lachnospiraceae</taxon>
        <taxon>Butyribacter</taxon>
    </lineage>
</organism>
<reference evidence="2 3" key="1">
    <citation type="submission" date="2015-10" db="EMBL/GenBank/DDBJ databases">
        <title>Butyribacter intestini gen. nov., sp. nov., a butyric acid-producing bacterium of the family Lachnospiraceae isolated from the human faeces.</title>
        <authorList>
            <person name="Zou Y."/>
            <person name="Xue W."/>
            <person name="Luo G."/>
            <person name="Lv M."/>
        </authorList>
    </citation>
    <scope>NUCLEOTIDE SEQUENCE [LARGE SCALE GENOMIC DNA]</scope>
    <source>
        <strain evidence="2 3">TF01-11</strain>
    </source>
</reference>
<sequence>MTTINIYYGGRGLIDDPSIYVMDKLTTVFDELNVNVKRYNLYEDKHGISVLPKTLKEADAVIITASVEWFGIGGLLQQFLDACWLYGDKDAIRRLYMMPVVLSTTYGEKEAYQTLTKAWEILGGTPCDGICAYVSSSVDFETNNDYGMLIEKKAENFYRTFTKKMVTFPSSSNAVVETSQAVKPMTLTPQESEELSMYVSDDNYVKRQKEDIEELTQLFKNLMDDDTDTSTSDKDTELDTASLFANILNKNGDDDKYINAFRTHFNPIPDTAISFALNISDQSQTLILDMDNSKLNCYYGEKPDATATLKANHIVIDRIISGEITLQEAFMTGSVTAKGNFNILKSFDRIFNF</sequence>
<gene>
    <name evidence="2" type="ORF">APZ18_09645</name>
</gene>
<name>A0AAW3JS25_9FIRM</name>
<proteinExistence type="predicted"/>
<dbReference type="RefSeq" id="WP_055944294.1">
    <property type="nucleotide sequence ID" value="NZ_JAQDCV010000002.1"/>
</dbReference>
<dbReference type="SUPFAM" id="SSF55718">
    <property type="entry name" value="SCP-like"/>
    <property type="match status" value="1"/>
</dbReference>
<feature type="domain" description="SCP2" evidence="1">
    <location>
        <begin position="275"/>
        <end position="351"/>
    </location>
</feature>
<accession>A0AAW3JS25</accession>
<dbReference type="EMBL" id="LLKB01000005">
    <property type="protein sequence ID" value="KQC84969.1"/>
    <property type="molecule type" value="Genomic_DNA"/>
</dbReference>
<dbReference type="InterPro" id="IPR036527">
    <property type="entry name" value="SCP2_sterol-bd_dom_sf"/>
</dbReference>
<dbReference type="Pfam" id="PF02036">
    <property type="entry name" value="SCP2"/>
    <property type="match status" value="1"/>
</dbReference>
<dbReference type="AlphaFoldDB" id="A0AAW3JS25"/>
<dbReference type="Proteomes" id="UP000050833">
    <property type="component" value="Unassembled WGS sequence"/>
</dbReference>
<evidence type="ECO:0000313" key="3">
    <source>
        <dbReference type="Proteomes" id="UP000050833"/>
    </source>
</evidence>
<dbReference type="Gene3D" id="3.40.50.360">
    <property type="match status" value="1"/>
</dbReference>
<dbReference type="InterPro" id="IPR003033">
    <property type="entry name" value="SCP2_sterol-bd_dom"/>
</dbReference>
<dbReference type="SUPFAM" id="SSF52218">
    <property type="entry name" value="Flavoproteins"/>
    <property type="match status" value="1"/>
</dbReference>
<dbReference type="InterPro" id="IPR029039">
    <property type="entry name" value="Flavoprotein-like_sf"/>
</dbReference>
<evidence type="ECO:0000313" key="2">
    <source>
        <dbReference type="EMBL" id="KQC84969.1"/>
    </source>
</evidence>